<dbReference type="EMBL" id="JAAFGW010000186">
    <property type="protein sequence ID" value="NDP48964.1"/>
    <property type="molecule type" value="Genomic_DNA"/>
</dbReference>
<sequence>MSDIKRDKEFWELADSFIQLANTHLSEHKPSRVSATALFAAARFNAFVITAATESKEQLIAEKEAAVAYFLEQYEAMLRENIDEHLTRYDKKMDS</sequence>
<evidence type="ECO:0000313" key="2">
    <source>
        <dbReference type="Proteomes" id="UP000483432"/>
    </source>
</evidence>
<dbReference type="Proteomes" id="UP000483432">
    <property type="component" value="Unassembled WGS sequence"/>
</dbReference>
<organism evidence="1 2">
    <name type="scientific">Sulfuriferula multivorans</name>
    <dbReference type="NCBI Taxonomy" id="1559896"/>
    <lineage>
        <taxon>Bacteria</taxon>
        <taxon>Pseudomonadati</taxon>
        <taxon>Pseudomonadota</taxon>
        <taxon>Betaproteobacteria</taxon>
        <taxon>Nitrosomonadales</taxon>
        <taxon>Sulfuricellaceae</taxon>
        <taxon>Sulfuriferula</taxon>
    </lineage>
</organism>
<gene>
    <name evidence="1" type="ORF">GZ085_11385</name>
</gene>
<evidence type="ECO:0000313" key="1">
    <source>
        <dbReference type="EMBL" id="NDP48964.1"/>
    </source>
</evidence>
<comment type="caution">
    <text evidence="1">The sequence shown here is derived from an EMBL/GenBank/DDBJ whole genome shotgun (WGS) entry which is preliminary data.</text>
</comment>
<protein>
    <submittedName>
        <fullName evidence="1">DUF3144 domain-containing protein</fullName>
    </submittedName>
</protein>
<dbReference type="AlphaFoldDB" id="A0A7C9TB93"/>
<reference evidence="1 2" key="1">
    <citation type="submission" date="2019-09" db="EMBL/GenBank/DDBJ databases">
        <title>H2 Metabolism Revealed by Metagenomic Analysis in Subglacial Sediment of East Antarctica.</title>
        <authorList>
            <person name="Yang Z."/>
            <person name="Zhang Y."/>
            <person name="Lv Y."/>
            <person name="Yan W."/>
            <person name="Xiao X."/>
            <person name="Sun B."/>
            <person name="Ma H."/>
        </authorList>
    </citation>
    <scope>NUCLEOTIDE SEQUENCE [LARGE SCALE GENOMIC DNA]</scope>
    <source>
        <strain evidence="1">Bin2_2</strain>
    </source>
</reference>
<dbReference type="Gene3D" id="1.10.287.3020">
    <property type="match status" value="1"/>
</dbReference>
<name>A0A7C9TB93_9PROT</name>
<accession>A0A7C9TB93</accession>
<dbReference type="InterPro" id="IPR021490">
    <property type="entry name" value="DUF3144"/>
</dbReference>
<proteinExistence type="predicted"/>
<dbReference type="Pfam" id="PF11342">
    <property type="entry name" value="DUF3144"/>
    <property type="match status" value="1"/>
</dbReference>